<evidence type="ECO:0000256" key="4">
    <source>
        <dbReference type="ARBA" id="ARBA00022692"/>
    </source>
</evidence>
<dbReference type="InterPro" id="IPR011701">
    <property type="entry name" value="MFS"/>
</dbReference>
<comment type="function">
    <text evidence="23">Lysosomal dipeptide uniporter that selectively exports lysine, arginine or histidine-containing dipeptides with a net positive charge from the lysosome lumen into the cytosol. Could play a role in a specific type of protein O-glycosylation indirectly regulating macrophages migration and tissue invasion. Also essential for liver homeostasis.</text>
</comment>
<evidence type="ECO:0000256" key="12">
    <source>
        <dbReference type="ARBA" id="ARBA00044891"/>
    </source>
</evidence>
<evidence type="ECO:0000256" key="22">
    <source>
        <dbReference type="ARBA" id="ARBA00045018"/>
    </source>
</evidence>
<reference evidence="26" key="1">
    <citation type="submission" date="2020-11" db="EMBL/GenBank/DDBJ databases">
        <authorList>
            <person name="Tran Van P."/>
        </authorList>
    </citation>
    <scope>NUCLEOTIDE SEQUENCE</scope>
</reference>
<feature type="transmembrane region" description="Helical" evidence="25">
    <location>
        <begin position="42"/>
        <end position="65"/>
    </location>
</feature>
<evidence type="ECO:0000256" key="17">
    <source>
        <dbReference type="ARBA" id="ARBA00044903"/>
    </source>
</evidence>
<sequence length="174" mass="19500">MGIATEQFSQLYAWYSWPNVILCFFGGFLIDRLFGIRLGAIIFSVFILIGQVVLALGAFFNHFWLMNFGRFIFGIGGESLAVTQNTYAVSWFKNKEINMVFGLQLSFARVGSTVNFNVIAPVYYAVAKYMIGSRGNATLGITLLMAATTCVFSLLCAFILAFYDKRAERILKRS</sequence>
<evidence type="ECO:0000256" key="18">
    <source>
        <dbReference type="ARBA" id="ARBA00044912"/>
    </source>
</evidence>
<feature type="transmembrane region" description="Helical" evidence="25">
    <location>
        <begin position="113"/>
        <end position="131"/>
    </location>
</feature>
<evidence type="ECO:0000313" key="27">
    <source>
        <dbReference type="Proteomes" id="UP000728032"/>
    </source>
</evidence>
<dbReference type="OrthoDB" id="424834at2759"/>
<evidence type="ECO:0000256" key="14">
    <source>
        <dbReference type="ARBA" id="ARBA00044898"/>
    </source>
</evidence>
<keyword evidence="3" id="KW-0813">Transport</keyword>
<dbReference type="PANTHER" id="PTHR23512:SF3">
    <property type="entry name" value="MAJOR FACILITATOR SUPERFAMILY DOMAIN-CONTAINING PROTEIN 1"/>
    <property type="match status" value="1"/>
</dbReference>
<dbReference type="Proteomes" id="UP000728032">
    <property type="component" value="Unassembled WGS sequence"/>
</dbReference>
<evidence type="ECO:0000256" key="13">
    <source>
        <dbReference type="ARBA" id="ARBA00044893"/>
    </source>
</evidence>
<comment type="catalytic activity">
    <reaction evidence="8">
        <text>L-lysyl-L-alanine(out) = L-lysyl-L-alanine(in)</text>
        <dbReference type="Rhea" id="RHEA:79399"/>
        <dbReference type="ChEBI" id="CHEBI:229954"/>
    </reaction>
</comment>
<evidence type="ECO:0000256" key="6">
    <source>
        <dbReference type="ARBA" id="ARBA00023136"/>
    </source>
</evidence>
<evidence type="ECO:0000256" key="7">
    <source>
        <dbReference type="ARBA" id="ARBA00023228"/>
    </source>
</evidence>
<comment type="subcellular location">
    <subcellularLocation>
        <location evidence="1">Lysosome membrane</location>
        <topology evidence="1">Multi-pass membrane protein</topology>
    </subcellularLocation>
</comment>
<keyword evidence="5 25" id="KW-1133">Transmembrane helix</keyword>
<dbReference type="SUPFAM" id="SSF103473">
    <property type="entry name" value="MFS general substrate transporter"/>
    <property type="match status" value="1"/>
</dbReference>
<comment type="catalytic activity">
    <reaction evidence="12">
        <text>L-lysyl-L-alpha-amino acid(out) = L-lysyl-L-alpha-amino acid(in)</text>
        <dbReference type="Rhea" id="RHEA:79387"/>
        <dbReference type="ChEBI" id="CHEBI:229965"/>
    </reaction>
</comment>
<evidence type="ECO:0000256" key="21">
    <source>
        <dbReference type="ARBA" id="ARBA00044985"/>
    </source>
</evidence>
<name>A0A7R9R171_9ACAR</name>
<comment type="catalytic activity">
    <reaction evidence="20">
        <text>L-lysyl-glycine(out) = L-lysyl-glycine(in)</text>
        <dbReference type="Rhea" id="RHEA:79407"/>
        <dbReference type="ChEBI" id="CHEBI:191202"/>
    </reaction>
</comment>
<comment type="catalytic activity">
    <reaction evidence="11">
        <text>L-alpha-aminoacyl-L-histidine(out) = L-alpha-aminoacyl-L-histidine(in)</text>
        <dbReference type="Rhea" id="RHEA:79375"/>
        <dbReference type="ChEBI" id="CHEBI:229967"/>
    </reaction>
</comment>
<comment type="catalytic activity">
    <reaction evidence="18">
        <text>L-histidyl-L-alpha-amino acid(out) = L-histidyl-L-alpha-amino acid(in)</text>
        <dbReference type="Rhea" id="RHEA:79379"/>
        <dbReference type="ChEBI" id="CHEBI:229964"/>
    </reaction>
</comment>
<comment type="catalytic activity">
    <reaction evidence="17">
        <text>L-arginyl-glycine(out) = L-arginyl-glycine(in)</text>
        <dbReference type="Rhea" id="RHEA:79391"/>
        <dbReference type="ChEBI" id="CHEBI:229955"/>
    </reaction>
</comment>
<gene>
    <name evidence="26" type="ORF">ONB1V03_LOCUS22659</name>
</gene>
<evidence type="ECO:0000256" key="3">
    <source>
        <dbReference type="ARBA" id="ARBA00022448"/>
    </source>
</evidence>
<keyword evidence="7" id="KW-0458">Lysosome</keyword>
<dbReference type="Gene3D" id="1.20.1250.20">
    <property type="entry name" value="MFS general substrate transporter like domains"/>
    <property type="match status" value="1"/>
</dbReference>
<comment type="catalytic activity">
    <reaction evidence="9">
        <text>L-histidyl-glycine(out) = L-histidyl-glycine(in)</text>
        <dbReference type="Rhea" id="RHEA:79395"/>
        <dbReference type="ChEBI" id="CHEBI:229957"/>
    </reaction>
</comment>
<keyword evidence="4 25" id="KW-0812">Transmembrane</keyword>
<comment type="subunit">
    <text evidence="24">Homodimer. Interacts with lysosomal protein GLMP (via lumenal domain); the interaction starts while both proteins are still in the endoplasmic reticulum and is required for stabilization of MFSD1 in lysosomes but has no direct effect on its targeting to lysosomes or transporter activity.</text>
</comment>
<feature type="non-terminal residue" evidence="26">
    <location>
        <position position="1"/>
    </location>
</feature>
<evidence type="ECO:0000256" key="16">
    <source>
        <dbReference type="ARBA" id="ARBA00044900"/>
    </source>
</evidence>
<comment type="catalytic activity">
    <reaction evidence="15">
        <text>L-arginyl-L-alpha-amino acid(out) = L-arginyl-L-alpha-amino acid(in)</text>
        <dbReference type="Rhea" id="RHEA:79371"/>
        <dbReference type="ChEBI" id="CHEBI:84315"/>
    </reaction>
</comment>
<evidence type="ECO:0000256" key="5">
    <source>
        <dbReference type="ARBA" id="ARBA00022989"/>
    </source>
</evidence>
<evidence type="ECO:0000313" key="26">
    <source>
        <dbReference type="EMBL" id="CAD7666113.1"/>
    </source>
</evidence>
<feature type="transmembrane region" description="Helical" evidence="25">
    <location>
        <begin position="137"/>
        <end position="163"/>
    </location>
</feature>
<keyword evidence="6 25" id="KW-0472">Membrane</keyword>
<comment type="catalytic activity">
    <reaction evidence="19">
        <text>L-alanyl-L-lysine(out) = L-alanyl-L-lysine(in)</text>
        <dbReference type="Rhea" id="RHEA:79415"/>
        <dbReference type="ChEBI" id="CHEBI:192470"/>
    </reaction>
</comment>
<dbReference type="GO" id="GO:0022857">
    <property type="term" value="F:transmembrane transporter activity"/>
    <property type="evidence" value="ECO:0007669"/>
    <property type="project" value="InterPro"/>
</dbReference>
<proteinExistence type="inferred from homology"/>
<organism evidence="26">
    <name type="scientific">Oppiella nova</name>
    <dbReference type="NCBI Taxonomy" id="334625"/>
    <lineage>
        <taxon>Eukaryota</taxon>
        <taxon>Metazoa</taxon>
        <taxon>Ecdysozoa</taxon>
        <taxon>Arthropoda</taxon>
        <taxon>Chelicerata</taxon>
        <taxon>Arachnida</taxon>
        <taxon>Acari</taxon>
        <taxon>Acariformes</taxon>
        <taxon>Sarcoptiformes</taxon>
        <taxon>Oribatida</taxon>
        <taxon>Brachypylina</taxon>
        <taxon>Oppioidea</taxon>
        <taxon>Oppiidae</taxon>
        <taxon>Oppiella</taxon>
    </lineage>
</organism>
<comment type="catalytic activity">
    <reaction evidence="13">
        <text>L-alpha-aminoacyl-L-lysine(out) = L-alpha-aminoacyl-L-lysine(in)</text>
        <dbReference type="Rhea" id="RHEA:79383"/>
        <dbReference type="ChEBI" id="CHEBI:229966"/>
    </reaction>
</comment>
<dbReference type="GO" id="GO:0005765">
    <property type="term" value="C:lysosomal membrane"/>
    <property type="evidence" value="ECO:0007669"/>
    <property type="project" value="UniProtKB-SubCell"/>
</dbReference>
<evidence type="ECO:0000256" key="19">
    <source>
        <dbReference type="ARBA" id="ARBA00044919"/>
    </source>
</evidence>
<evidence type="ECO:0000256" key="11">
    <source>
        <dbReference type="ARBA" id="ARBA00044884"/>
    </source>
</evidence>
<evidence type="ECO:0000256" key="23">
    <source>
        <dbReference type="ARBA" id="ARBA00045709"/>
    </source>
</evidence>
<keyword evidence="27" id="KW-1185">Reference proteome</keyword>
<evidence type="ECO:0000256" key="24">
    <source>
        <dbReference type="ARBA" id="ARBA00046376"/>
    </source>
</evidence>
<dbReference type="PANTHER" id="PTHR23512">
    <property type="entry name" value="MAJOR FACILITATOR SUPERFAMILY DOMAIN-CONTAINING PROTEIN 1"/>
    <property type="match status" value="1"/>
</dbReference>
<evidence type="ECO:0000256" key="20">
    <source>
        <dbReference type="ARBA" id="ARBA00044924"/>
    </source>
</evidence>
<evidence type="ECO:0000256" key="1">
    <source>
        <dbReference type="ARBA" id="ARBA00004155"/>
    </source>
</evidence>
<dbReference type="EMBL" id="CAJPVJ010052070">
    <property type="protein sequence ID" value="CAG2183238.1"/>
    <property type="molecule type" value="Genomic_DNA"/>
</dbReference>
<evidence type="ECO:0000256" key="9">
    <source>
        <dbReference type="ARBA" id="ARBA00044878"/>
    </source>
</evidence>
<dbReference type="AlphaFoldDB" id="A0A7R9R171"/>
<evidence type="ECO:0000256" key="10">
    <source>
        <dbReference type="ARBA" id="ARBA00044881"/>
    </source>
</evidence>
<evidence type="ECO:0000256" key="2">
    <source>
        <dbReference type="ARBA" id="ARBA00008335"/>
    </source>
</evidence>
<accession>A0A7R9R171</accession>
<evidence type="ECO:0000256" key="15">
    <source>
        <dbReference type="ARBA" id="ARBA00044899"/>
    </source>
</evidence>
<evidence type="ECO:0000256" key="25">
    <source>
        <dbReference type="SAM" id="Phobius"/>
    </source>
</evidence>
<comment type="catalytic activity">
    <reaction evidence="10">
        <text>L-alpha-aminoacyl-L-arginine(out) = L-alpha-aminoacyl-L-arginine(in)</text>
        <dbReference type="Rhea" id="RHEA:79367"/>
        <dbReference type="ChEBI" id="CHEBI:229968"/>
    </reaction>
</comment>
<dbReference type="Pfam" id="PF07690">
    <property type="entry name" value="MFS_1"/>
    <property type="match status" value="1"/>
</dbReference>
<evidence type="ECO:0000256" key="8">
    <source>
        <dbReference type="ARBA" id="ARBA00044876"/>
    </source>
</evidence>
<feature type="transmembrane region" description="Helical" evidence="25">
    <location>
        <begin position="71"/>
        <end position="92"/>
    </location>
</feature>
<feature type="transmembrane region" description="Helical" evidence="25">
    <location>
        <begin position="12"/>
        <end position="30"/>
    </location>
</feature>
<dbReference type="EMBL" id="OC966895">
    <property type="protein sequence ID" value="CAD7666113.1"/>
    <property type="molecule type" value="Genomic_DNA"/>
</dbReference>
<dbReference type="InterPro" id="IPR052187">
    <property type="entry name" value="MFSD1"/>
</dbReference>
<dbReference type="InterPro" id="IPR036259">
    <property type="entry name" value="MFS_trans_sf"/>
</dbReference>
<comment type="similarity">
    <text evidence="2">Belongs to the major facilitator superfamily.</text>
</comment>
<protein>
    <recommendedName>
        <fullName evidence="21">Lysosomal dipeptide transporter MFSD1</fullName>
    </recommendedName>
    <alternativeName>
        <fullName evidence="22">Major facilitator superfamily domain-containing protein 1</fullName>
    </alternativeName>
</protein>
<comment type="catalytic activity">
    <reaction evidence="16">
        <text>L-lysyl-L-lysine(out) = L-lysyl-L-lysine(in)</text>
        <dbReference type="Rhea" id="RHEA:79403"/>
        <dbReference type="ChEBI" id="CHEBI:229956"/>
    </reaction>
</comment>
<comment type="catalytic activity">
    <reaction evidence="14">
        <text>L-aspartyl-L-lysine(out) = L-aspartyl-L-lysine(in)</text>
        <dbReference type="Rhea" id="RHEA:79411"/>
        <dbReference type="ChEBI" id="CHEBI:229953"/>
    </reaction>
</comment>